<feature type="domain" description="Peptidase M16 C-terminal" evidence="8">
    <location>
        <begin position="665"/>
        <end position="843"/>
    </location>
</feature>
<evidence type="ECO:0000313" key="9">
    <source>
        <dbReference type="EMBL" id="GLS02365.1"/>
    </source>
</evidence>
<feature type="domain" description="Peptidase M16 C-terminal" evidence="8">
    <location>
        <begin position="210"/>
        <end position="382"/>
    </location>
</feature>
<keyword evidence="5" id="KW-0482">Metalloprotease</keyword>
<feature type="signal peptide" evidence="6">
    <location>
        <begin position="1"/>
        <end position="22"/>
    </location>
</feature>
<evidence type="ECO:0000259" key="7">
    <source>
        <dbReference type="Pfam" id="PF00675"/>
    </source>
</evidence>
<evidence type="ECO:0000259" key="8">
    <source>
        <dbReference type="Pfam" id="PF05193"/>
    </source>
</evidence>
<dbReference type="Pfam" id="PF05193">
    <property type="entry name" value="Peptidase_M16_C"/>
    <property type="match status" value="2"/>
</dbReference>
<keyword evidence="6" id="KW-0732">Signal</keyword>
<proteinExistence type="inferred from homology"/>
<reference evidence="10" key="1">
    <citation type="journal article" date="2019" name="Int. J. Syst. Evol. Microbiol.">
        <title>The Global Catalogue of Microorganisms (GCM) 10K type strain sequencing project: providing services to taxonomists for standard genome sequencing and annotation.</title>
        <authorList>
            <consortium name="The Broad Institute Genomics Platform"/>
            <consortium name="The Broad Institute Genome Sequencing Center for Infectious Disease"/>
            <person name="Wu L."/>
            <person name="Ma J."/>
        </authorList>
    </citation>
    <scope>NUCLEOTIDE SEQUENCE [LARGE SCALE GENOMIC DNA]</scope>
    <source>
        <strain evidence="10">NBRC 110107</strain>
    </source>
</reference>
<dbReference type="InterPro" id="IPR011765">
    <property type="entry name" value="Pept_M16_N"/>
</dbReference>
<feature type="domain" description="Peptidase M16 N-terminal" evidence="7">
    <location>
        <begin position="509"/>
        <end position="621"/>
    </location>
</feature>
<evidence type="ECO:0000256" key="3">
    <source>
        <dbReference type="ARBA" id="ARBA00022801"/>
    </source>
</evidence>
<name>A0ABQ6BJZ7_9CAUL</name>
<feature type="domain" description="Peptidase M16 N-terminal" evidence="7">
    <location>
        <begin position="51"/>
        <end position="187"/>
    </location>
</feature>
<organism evidence="9 10">
    <name type="scientific">Brevundimonas denitrificans</name>
    <dbReference type="NCBI Taxonomy" id="1443434"/>
    <lineage>
        <taxon>Bacteria</taxon>
        <taxon>Pseudomonadati</taxon>
        <taxon>Pseudomonadota</taxon>
        <taxon>Alphaproteobacteria</taxon>
        <taxon>Caulobacterales</taxon>
        <taxon>Caulobacteraceae</taxon>
        <taxon>Brevundimonas</taxon>
    </lineage>
</organism>
<sequence>MRNAAFLAAAAILLSAPTLAMAQSAAPVPPAVLARSVDIPFEEFTLDNGLRVVVHTDRKAPVVAVAAWYNVGAKDEPEGQTGYAHLFEHIGLFNPTENVPGGLMEPLRAMGATDWNGTTWFDRTNFFQTVPTSALDQALYMESDRMGHLLGALTQERLDNQRGVVQNEKRQGDNQPYGLVYYSLLETLFPAGHPYRHSTIGSMADLDAASLEDLRQWHRDNYGPNNAVLVLAGDIDVATARRKVEQYFGHIPRGAVNEPAQADIPTLPARIDTVMHDRVPNTRLYRTWVVPGLLDAAAADLGVAAAVLGGLASSRLDNALVRGDETATSVTTGYQAFHRLGMFQVTVDVKPGQDADAVSRRLDELIADFVASGPTEDEIARTVVSSLSGRIQTLEPVGGFGGKAVALAEGELYADDPGFYRRQLAALGAATPASVRAAMDRWLTRPVLATRVEPGEREAYAEAADDRPPPEPAAALTVVPREPMPAVGAMKPLDFPDVERTTLSNGIEVIYARSTTVPVTRMAVEFDAGVAADPADAPGTQRLMLDLLTEGTESRTTVELAEQQERLGATINAFATTDRTGVGMSTVSANLEPSLDLLSDVIRNPAFRAEDLERRRNQQLAGIAQELSSPGGIGGRALPVVLYGPDHPYGRPVSGLGVTAAVQGLDRDDLTGFHEAWIRPDNAKIFIVSDRPLAELAPMLDARFGAWAAPAAPRGTKAFDAAIPAPTPRIVLIDRPQSPQSLILGGLVLPVTGRDDVVTLNAANEVIGGGFLSRINQDIRETRGWSYGLGGAVNLREHQTPYLVQAPVQANRTGESIAVLIDQYRAFLSERGVTAFERDRVVKGNIGQLPGSFESSANVLNALRTNDLYGRPDNYWETLAPRYEAMTAEAMDAEARRVLGSAGFVWVVVGDAATVRPQLEALGLPLEVRAAQ</sequence>
<gene>
    <name evidence="9" type="ORF">GCM10007859_23890</name>
</gene>
<dbReference type="InterPro" id="IPR011249">
    <property type="entry name" value="Metalloenz_LuxS/M16"/>
</dbReference>
<feature type="chain" id="PRO_5047244576" evidence="6">
    <location>
        <begin position="23"/>
        <end position="932"/>
    </location>
</feature>
<evidence type="ECO:0000256" key="6">
    <source>
        <dbReference type="SAM" id="SignalP"/>
    </source>
</evidence>
<keyword evidence="3" id="KW-0378">Hydrolase</keyword>
<dbReference type="GO" id="GO:0008233">
    <property type="term" value="F:peptidase activity"/>
    <property type="evidence" value="ECO:0007669"/>
    <property type="project" value="UniProtKB-KW"/>
</dbReference>
<dbReference type="RefSeq" id="WP_284223239.1">
    <property type="nucleotide sequence ID" value="NZ_BSOY01000064.1"/>
</dbReference>
<dbReference type="Proteomes" id="UP001156921">
    <property type="component" value="Unassembled WGS sequence"/>
</dbReference>
<evidence type="ECO:0000256" key="5">
    <source>
        <dbReference type="ARBA" id="ARBA00023049"/>
    </source>
</evidence>
<evidence type="ECO:0000256" key="2">
    <source>
        <dbReference type="ARBA" id="ARBA00022670"/>
    </source>
</evidence>
<protein>
    <submittedName>
        <fullName evidence="9">Zinc protease</fullName>
    </submittedName>
</protein>
<evidence type="ECO:0000256" key="1">
    <source>
        <dbReference type="ARBA" id="ARBA00007261"/>
    </source>
</evidence>
<dbReference type="PANTHER" id="PTHR43690:SF17">
    <property type="entry name" value="PROTEIN YHJJ"/>
    <property type="match status" value="1"/>
</dbReference>
<keyword evidence="10" id="KW-1185">Reference proteome</keyword>
<comment type="similarity">
    <text evidence="1">Belongs to the peptidase M16 family.</text>
</comment>
<dbReference type="Gene3D" id="3.30.830.10">
    <property type="entry name" value="Metalloenzyme, LuxS/M16 peptidase-like"/>
    <property type="match status" value="4"/>
</dbReference>
<dbReference type="GO" id="GO:0006508">
    <property type="term" value="P:proteolysis"/>
    <property type="evidence" value="ECO:0007669"/>
    <property type="project" value="UniProtKB-KW"/>
</dbReference>
<dbReference type="InterPro" id="IPR007863">
    <property type="entry name" value="Peptidase_M16_C"/>
</dbReference>
<comment type="caution">
    <text evidence="9">The sequence shown here is derived from an EMBL/GenBank/DDBJ whole genome shotgun (WGS) entry which is preliminary data.</text>
</comment>
<dbReference type="PANTHER" id="PTHR43690">
    <property type="entry name" value="NARDILYSIN"/>
    <property type="match status" value="1"/>
</dbReference>
<dbReference type="EMBL" id="BSOY01000064">
    <property type="protein sequence ID" value="GLS02365.1"/>
    <property type="molecule type" value="Genomic_DNA"/>
</dbReference>
<keyword evidence="2 9" id="KW-0645">Protease</keyword>
<dbReference type="InterPro" id="IPR050626">
    <property type="entry name" value="Peptidase_M16"/>
</dbReference>
<accession>A0ABQ6BJZ7</accession>
<keyword evidence="4" id="KW-0862">Zinc</keyword>
<dbReference type="Pfam" id="PF00675">
    <property type="entry name" value="Peptidase_M16"/>
    <property type="match status" value="2"/>
</dbReference>
<evidence type="ECO:0000256" key="4">
    <source>
        <dbReference type="ARBA" id="ARBA00022833"/>
    </source>
</evidence>
<evidence type="ECO:0000313" key="10">
    <source>
        <dbReference type="Proteomes" id="UP001156921"/>
    </source>
</evidence>
<dbReference type="SUPFAM" id="SSF63411">
    <property type="entry name" value="LuxS/MPP-like metallohydrolase"/>
    <property type="match status" value="4"/>
</dbReference>